<dbReference type="OrthoDB" id="6772367at2759"/>
<evidence type="ECO:0000313" key="1">
    <source>
        <dbReference type="EMBL" id="CAH0551034.1"/>
    </source>
</evidence>
<gene>
    <name evidence="1" type="ORF">MELIAE_LOCUS3729</name>
</gene>
<dbReference type="Proteomes" id="UP001154078">
    <property type="component" value="Chromosome 2"/>
</dbReference>
<name>A0A9P0FFG7_BRAAE</name>
<evidence type="ECO:0008006" key="3">
    <source>
        <dbReference type="Google" id="ProtNLM"/>
    </source>
</evidence>
<dbReference type="PANTHER" id="PTHR37162">
    <property type="entry name" value="HAT FAMILY DIMERISATION DOMAINCONTAINING PROTEIN-RELATED"/>
    <property type="match status" value="1"/>
</dbReference>
<accession>A0A9P0FFG7</accession>
<keyword evidence="2" id="KW-1185">Reference proteome</keyword>
<protein>
    <recommendedName>
        <fullName evidence="3">DUF4371 domain-containing protein</fullName>
    </recommendedName>
</protein>
<evidence type="ECO:0000313" key="2">
    <source>
        <dbReference type="Proteomes" id="UP001154078"/>
    </source>
</evidence>
<dbReference type="PANTHER" id="PTHR37162:SF1">
    <property type="entry name" value="BED-TYPE DOMAIN-CONTAINING PROTEIN"/>
    <property type="match status" value="1"/>
</dbReference>
<proteinExistence type="predicted"/>
<organism evidence="1 2">
    <name type="scientific">Brassicogethes aeneus</name>
    <name type="common">Rape pollen beetle</name>
    <name type="synonym">Meligethes aeneus</name>
    <dbReference type="NCBI Taxonomy" id="1431903"/>
    <lineage>
        <taxon>Eukaryota</taxon>
        <taxon>Metazoa</taxon>
        <taxon>Ecdysozoa</taxon>
        <taxon>Arthropoda</taxon>
        <taxon>Hexapoda</taxon>
        <taxon>Insecta</taxon>
        <taxon>Pterygota</taxon>
        <taxon>Neoptera</taxon>
        <taxon>Endopterygota</taxon>
        <taxon>Coleoptera</taxon>
        <taxon>Polyphaga</taxon>
        <taxon>Cucujiformia</taxon>
        <taxon>Nitidulidae</taxon>
        <taxon>Meligethinae</taxon>
        <taxon>Brassicogethes</taxon>
    </lineage>
</organism>
<reference evidence="1" key="1">
    <citation type="submission" date="2021-12" db="EMBL/GenBank/DDBJ databases">
        <authorList>
            <person name="King R."/>
        </authorList>
    </citation>
    <scope>NUCLEOTIDE SEQUENCE</scope>
</reference>
<sequence length="227" mass="25840">MTIRVINCRSPMPKNLKSPSKKQAWESQYKWLKPIAGNSFAATCTTCCDALAKTTKTQPKIIDLVKETVLEKKIKRAEVLVCAFLAEHNVPFLAWDHLIPILQKCFSDSAIAKSMSVARTKATGIVKNFIARNEFENLVQDLKTSKFSLLVDESTDVGTTKNMAVCVRYYSEEEKSINTKFLTLLQVFSKNNHQETFKEVSVNMVLAKQQRLHVINDTERVYNIIYI</sequence>
<dbReference type="AlphaFoldDB" id="A0A9P0FFG7"/>
<dbReference type="EMBL" id="OV121133">
    <property type="protein sequence ID" value="CAH0551034.1"/>
    <property type="molecule type" value="Genomic_DNA"/>
</dbReference>